<evidence type="ECO:0000313" key="2">
    <source>
        <dbReference type="EMBL" id="MCE7030961.1"/>
    </source>
</evidence>
<keyword evidence="3" id="KW-1185">Reference proteome</keyword>
<gene>
    <name evidence="2" type="ORF">LZD57_23540</name>
</gene>
<dbReference type="Proteomes" id="UP001139035">
    <property type="component" value="Unassembled WGS sequence"/>
</dbReference>
<evidence type="ECO:0000256" key="1">
    <source>
        <dbReference type="SAM" id="MobiDB-lite"/>
    </source>
</evidence>
<name>A0A9X1P5P8_9HYPH</name>
<protein>
    <submittedName>
        <fullName evidence="2">Uncharacterized protein</fullName>
    </submittedName>
</protein>
<comment type="caution">
    <text evidence="2">The sequence shown here is derived from an EMBL/GenBank/DDBJ whole genome shotgun (WGS) entry which is preliminary data.</text>
</comment>
<evidence type="ECO:0000313" key="3">
    <source>
        <dbReference type="Proteomes" id="UP001139035"/>
    </source>
</evidence>
<sequence length="122" mass="12996">MGAAKVDCWIEAGAAVSTLTVQETVSKLCQSGTSRSEAEDLFLSLGLSVQNLDLNLAFTAGAMFDLTKPYGLSHGDRASPSARSFPSRSLPQIKHGRRLPPTLDLRSSNFAETAGERVDKLG</sequence>
<organism evidence="2 3">
    <name type="scientific">Jiella avicenniae</name>
    <dbReference type="NCBI Taxonomy" id="2907202"/>
    <lineage>
        <taxon>Bacteria</taxon>
        <taxon>Pseudomonadati</taxon>
        <taxon>Pseudomonadota</taxon>
        <taxon>Alphaproteobacteria</taxon>
        <taxon>Hyphomicrobiales</taxon>
        <taxon>Aurantimonadaceae</taxon>
        <taxon>Jiella</taxon>
    </lineage>
</organism>
<accession>A0A9X1P5P8</accession>
<dbReference type="AlphaFoldDB" id="A0A9X1P5P8"/>
<reference evidence="2" key="1">
    <citation type="submission" date="2022-01" db="EMBL/GenBank/DDBJ databases">
        <title>Jiella avicenniae sp. nov., a novel endophytic bacterium isolated from bark of Avicennia marina.</title>
        <authorList>
            <person name="Tuo L."/>
        </authorList>
    </citation>
    <scope>NUCLEOTIDE SEQUENCE</scope>
    <source>
        <strain evidence="2">CBK1P-4</strain>
    </source>
</reference>
<feature type="region of interest" description="Disordered" evidence="1">
    <location>
        <begin position="75"/>
        <end position="122"/>
    </location>
</feature>
<dbReference type="EMBL" id="JAJUWU010000036">
    <property type="protein sequence ID" value="MCE7030961.1"/>
    <property type="molecule type" value="Genomic_DNA"/>
</dbReference>
<proteinExistence type="predicted"/>
<feature type="compositionally biased region" description="Low complexity" evidence="1">
    <location>
        <begin position="78"/>
        <end position="89"/>
    </location>
</feature>